<dbReference type="OrthoDB" id="7280289at2"/>
<protein>
    <recommendedName>
        <fullName evidence="2">STAS domain-containing protein</fullName>
    </recommendedName>
</protein>
<dbReference type="AlphaFoldDB" id="N0BGV5"/>
<sequence length="153" mass="16157">MPRAKHKSAGAGRRRKKAAAKAGTSKAEAEIVTSTMNANAVAAPPPEEAATTEMPSSEPDRAAPALMLPDCLDSSAAAAIKEMLLAQRGDALVIDASQIRRVGVQSLQVLVAAARTWQSDGKSYRLENPSPEFLETIALVGLPREDLLLEGNR</sequence>
<dbReference type="InterPro" id="IPR036513">
    <property type="entry name" value="STAS_dom_sf"/>
</dbReference>
<dbReference type="eggNOG" id="ENOG5033B94">
    <property type="taxonomic scope" value="Bacteria"/>
</dbReference>
<evidence type="ECO:0000313" key="3">
    <source>
        <dbReference type="EMBL" id="AGK59375.1"/>
    </source>
</evidence>
<feature type="domain" description="STAS" evidence="2">
    <location>
        <begin position="72"/>
        <end position="153"/>
    </location>
</feature>
<accession>N0BGV5</accession>
<evidence type="ECO:0000256" key="1">
    <source>
        <dbReference type="SAM" id="MobiDB-lite"/>
    </source>
</evidence>
<proteinExistence type="predicted"/>
<organism evidence="3 4">
    <name type="scientific">Hyphomicrobium denitrificans 1NES1</name>
    <dbReference type="NCBI Taxonomy" id="670307"/>
    <lineage>
        <taxon>Bacteria</taxon>
        <taxon>Pseudomonadati</taxon>
        <taxon>Pseudomonadota</taxon>
        <taxon>Alphaproteobacteria</taxon>
        <taxon>Hyphomicrobiales</taxon>
        <taxon>Hyphomicrobiaceae</taxon>
        <taxon>Hyphomicrobium</taxon>
    </lineage>
</organism>
<gene>
    <name evidence="3" type="ORF">HYPDE_38528</name>
</gene>
<dbReference type="InterPro" id="IPR058548">
    <property type="entry name" value="MlaB-like_STAS"/>
</dbReference>
<dbReference type="STRING" id="670307.HYPDE_38528"/>
<feature type="compositionally biased region" description="Basic residues" evidence="1">
    <location>
        <begin position="1"/>
        <end position="19"/>
    </location>
</feature>
<name>N0BGV5_9HYPH</name>
<evidence type="ECO:0000313" key="4">
    <source>
        <dbReference type="Proteomes" id="UP000005952"/>
    </source>
</evidence>
<dbReference type="PROSITE" id="PS50801">
    <property type="entry name" value="STAS"/>
    <property type="match status" value="1"/>
</dbReference>
<dbReference type="Pfam" id="PF13466">
    <property type="entry name" value="STAS_2"/>
    <property type="match status" value="1"/>
</dbReference>
<feature type="compositionally biased region" description="Low complexity" evidence="1">
    <location>
        <begin position="35"/>
        <end position="55"/>
    </location>
</feature>
<dbReference type="Proteomes" id="UP000005952">
    <property type="component" value="Chromosome"/>
</dbReference>
<dbReference type="InterPro" id="IPR002645">
    <property type="entry name" value="STAS_dom"/>
</dbReference>
<reference evidence="3 4" key="1">
    <citation type="journal article" date="2013" name="Genome Announc.">
        <title>Genome sequences for three denitrifying bacterial strains isolated from a uranium- and nitrate-contaminated subsurface environment.</title>
        <authorList>
            <person name="Venkatramanan R."/>
            <person name="Prakash O."/>
            <person name="Woyke T."/>
            <person name="Chain P."/>
            <person name="Goodwin L.A."/>
            <person name="Watson D."/>
            <person name="Brooks S."/>
            <person name="Kostka J.E."/>
            <person name="Green S.J."/>
        </authorList>
    </citation>
    <scope>NUCLEOTIDE SEQUENCE [LARGE SCALE GENOMIC DNA]</scope>
    <source>
        <strain evidence="3 4">1NES1</strain>
    </source>
</reference>
<dbReference type="KEGG" id="hdt:HYPDE_38528"/>
<dbReference type="SUPFAM" id="SSF52091">
    <property type="entry name" value="SpoIIaa-like"/>
    <property type="match status" value="1"/>
</dbReference>
<dbReference type="HOGENOM" id="CLU_1728883_0_0_5"/>
<dbReference type="EMBL" id="CP005587">
    <property type="protein sequence ID" value="AGK59375.1"/>
    <property type="molecule type" value="Genomic_DNA"/>
</dbReference>
<evidence type="ECO:0000259" key="2">
    <source>
        <dbReference type="PROSITE" id="PS50801"/>
    </source>
</evidence>
<feature type="region of interest" description="Disordered" evidence="1">
    <location>
        <begin position="1"/>
        <end position="63"/>
    </location>
</feature>
<dbReference type="RefSeq" id="WP_015599390.1">
    <property type="nucleotide sequence ID" value="NC_021172.1"/>
</dbReference>
<dbReference type="Gene3D" id="3.30.750.24">
    <property type="entry name" value="STAS domain"/>
    <property type="match status" value="1"/>
</dbReference>
<keyword evidence="4" id="KW-1185">Reference proteome</keyword>